<sequence length="177" mass="20562">MMDSKAKLILHPVRMKIVQTLIGGRELNVQDIAQKLTDVPQATLYRHLNKLLEAEVIRVVRENQIRGTVEKIFALSEHEIGGKEDLEKLSRDEHLNLFLTFMTHLLGKYENYLNQEQIDLFADGVSFREAIVYLSDEEFKDFALELSKLMQRVIENEPSSDRQARHIASIFIPEQKK</sequence>
<dbReference type="InterPro" id="IPR011991">
    <property type="entry name" value="ArsR-like_HTH"/>
</dbReference>
<evidence type="ECO:0000313" key="4">
    <source>
        <dbReference type="Proteomes" id="UP000515490"/>
    </source>
</evidence>
<dbReference type="SUPFAM" id="SSF46785">
    <property type="entry name" value="Winged helix' DNA-binding domain"/>
    <property type="match status" value="1"/>
</dbReference>
<feature type="domain" description="HTH arsR-type" evidence="2">
    <location>
        <begin position="8"/>
        <end position="91"/>
    </location>
</feature>
<dbReference type="EMBL" id="CP055263">
    <property type="protein sequence ID" value="QNF31156.1"/>
    <property type="molecule type" value="Genomic_DNA"/>
</dbReference>
<dbReference type="Proteomes" id="UP000515490">
    <property type="component" value="Chromosome"/>
</dbReference>
<evidence type="ECO:0000313" key="3">
    <source>
        <dbReference type="EMBL" id="QNF31156.1"/>
    </source>
</evidence>
<evidence type="ECO:0000256" key="1">
    <source>
        <dbReference type="ARBA" id="ARBA00023125"/>
    </source>
</evidence>
<dbReference type="Gene3D" id="1.10.10.10">
    <property type="entry name" value="Winged helix-like DNA-binding domain superfamily/Winged helix DNA-binding domain"/>
    <property type="match status" value="1"/>
</dbReference>
<dbReference type="Gene3D" id="6.10.140.2180">
    <property type="match status" value="1"/>
</dbReference>
<dbReference type="InterPro" id="IPR001845">
    <property type="entry name" value="HTH_ArsR_DNA-bd_dom"/>
</dbReference>
<gene>
    <name evidence="3" type="ORF">HUW50_25450</name>
</gene>
<dbReference type="SMART" id="SM00418">
    <property type="entry name" value="HTH_ARSR"/>
    <property type="match status" value="1"/>
</dbReference>
<protein>
    <submittedName>
        <fullName evidence="3">Helix-turn-helix domain-containing protein</fullName>
    </submittedName>
</protein>
<reference evidence="3 4" key="1">
    <citation type="submission" date="2020-06" db="EMBL/GenBank/DDBJ databases">
        <title>Metabacillus dokdonensis sp. nov., isolated from the rhizosphere of Elymus tsukushiensis, a plant native to the Dokdo Islands, Republic of Korea.</title>
        <authorList>
            <person name="Lee S.Y."/>
            <person name="Hwang Y.J."/>
            <person name="Son J.S."/>
            <person name="Ghim S.Y."/>
        </authorList>
    </citation>
    <scope>NUCLEOTIDE SEQUENCE [LARGE SCALE GENOMIC DNA]</scope>
    <source>
        <strain evidence="3 4">KUDC1714</strain>
    </source>
</reference>
<keyword evidence="4" id="KW-1185">Reference proteome</keyword>
<name>A0ABX6SE05_9BACI</name>
<dbReference type="InterPro" id="IPR036390">
    <property type="entry name" value="WH_DNA-bd_sf"/>
</dbReference>
<organism evidence="3 4">
    <name type="scientific">Metabacillus elymi</name>
    <dbReference type="NCBI Taxonomy" id="2745198"/>
    <lineage>
        <taxon>Bacteria</taxon>
        <taxon>Bacillati</taxon>
        <taxon>Bacillota</taxon>
        <taxon>Bacilli</taxon>
        <taxon>Bacillales</taxon>
        <taxon>Bacillaceae</taxon>
        <taxon>Metabacillus</taxon>
    </lineage>
</organism>
<dbReference type="CDD" id="cd00090">
    <property type="entry name" value="HTH_ARSR"/>
    <property type="match status" value="1"/>
</dbReference>
<proteinExistence type="predicted"/>
<dbReference type="Pfam" id="PF12840">
    <property type="entry name" value="HTH_20"/>
    <property type="match status" value="1"/>
</dbReference>
<dbReference type="InterPro" id="IPR036388">
    <property type="entry name" value="WH-like_DNA-bd_sf"/>
</dbReference>
<evidence type="ECO:0000259" key="2">
    <source>
        <dbReference type="SMART" id="SM00418"/>
    </source>
</evidence>
<dbReference type="NCBIfam" id="NF005061">
    <property type="entry name" value="PRK06474.1"/>
    <property type="match status" value="1"/>
</dbReference>
<keyword evidence="1" id="KW-0238">DNA-binding</keyword>
<accession>A0ABX6SE05</accession>